<dbReference type="Proteomes" id="UP000748531">
    <property type="component" value="Unassembled WGS sequence"/>
</dbReference>
<keyword evidence="2" id="KW-1185">Reference proteome</keyword>
<name>A0A8J4STJ5_9TREM</name>
<reference evidence="1" key="1">
    <citation type="submission" date="2019-05" db="EMBL/GenBank/DDBJ databases">
        <title>Annotation for the trematode Paragonimus heterotremus.</title>
        <authorList>
            <person name="Choi Y.-J."/>
        </authorList>
    </citation>
    <scope>NUCLEOTIDE SEQUENCE</scope>
    <source>
        <strain evidence="1">LC</strain>
    </source>
</reference>
<evidence type="ECO:0000313" key="1">
    <source>
        <dbReference type="EMBL" id="KAF5395975.1"/>
    </source>
</evidence>
<gene>
    <name evidence="1" type="ORF">PHET_11471</name>
</gene>
<dbReference type="AlphaFoldDB" id="A0A8J4STJ5"/>
<dbReference type="OrthoDB" id="2434995at2759"/>
<proteinExistence type="predicted"/>
<accession>A0A8J4STJ5</accession>
<dbReference type="EMBL" id="LUCH01009617">
    <property type="protein sequence ID" value="KAF5395975.1"/>
    <property type="molecule type" value="Genomic_DNA"/>
</dbReference>
<feature type="non-terminal residue" evidence="1">
    <location>
        <position position="1"/>
    </location>
</feature>
<protein>
    <recommendedName>
        <fullName evidence="3">DUF3504 domain-containing protein</fullName>
    </recommendedName>
</protein>
<evidence type="ECO:0000313" key="2">
    <source>
        <dbReference type="Proteomes" id="UP000748531"/>
    </source>
</evidence>
<evidence type="ECO:0008006" key="3">
    <source>
        <dbReference type="Google" id="ProtNLM"/>
    </source>
</evidence>
<sequence>SATSGDVNSTTLNSSTLVTFLRNDQSSDTLIEHTSSERNNSLHNQAHEEAFQTADNEWDSSHQLTERLLPAPETTFMLPAEPSVEHMNTLQSSIDSARAFQCADFPSYMDKLFRRGIFSAHRPWNLNFCAWFINSVVFEVENRTDHVGLRWGDFRLGQTLDGQTEFIHFVNRVNNRSYYLAASPSSPYGLGLDEQTVAMIGANDPLPVRCPCPVAIFKALRDHRPASCLEAHSKFYLQPLLWEDVERVAAHRKVKSTSDLEWFTERPWGKNKLGSLFGEAAKRAGLPVICLRKHRSRLSFSLSHASSNCVGDPNVATRLGTTNAATATTESSPSQSFAGTCLSSGQMRFPVTLTLPSTSRRKSSRRQTGAKRRRLAQTIILGTTQVKSQVFDHTTEEPPSNHLADSRSDLISVTPCTTTL</sequence>
<organism evidence="1 2">
    <name type="scientific">Paragonimus heterotremus</name>
    <dbReference type="NCBI Taxonomy" id="100268"/>
    <lineage>
        <taxon>Eukaryota</taxon>
        <taxon>Metazoa</taxon>
        <taxon>Spiralia</taxon>
        <taxon>Lophotrochozoa</taxon>
        <taxon>Platyhelminthes</taxon>
        <taxon>Trematoda</taxon>
        <taxon>Digenea</taxon>
        <taxon>Plagiorchiida</taxon>
        <taxon>Troglotremata</taxon>
        <taxon>Troglotrematidae</taxon>
        <taxon>Paragonimus</taxon>
    </lineage>
</organism>
<comment type="caution">
    <text evidence="1">The sequence shown here is derived from an EMBL/GenBank/DDBJ whole genome shotgun (WGS) entry which is preliminary data.</text>
</comment>